<feature type="transmembrane region" description="Helical" evidence="11">
    <location>
        <begin position="40"/>
        <end position="66"/>
    </location>
</feature>
<keyword evidence="8" id="KW-0325">Glycoprotein</keyword>
<name>A0ABN8MAE8_9CNID</name>
<evidence type="ECO:0000256" key="11">
    <source>
        <dbReference type="SAM" id="Phobius"/>
    </source>
</evidence>
<sequence>MSFLALCVLNSFLSFTAFLFNIVTINAIKKTSSLSKNLKTLLLTLAISDLGVGLLAQPMYVTQLIMKWKQHNENDSLYIGVSNAHLILTNIFAPVTFYVLAVLCVERFMAIRLPLRYQELVTHKRIATAVISTWALSGLFSLLRLWTPKMVMYGFFALFACLSYMAATWFSVRIVLLVRKQINVIHVLQGPQVAHSGQMTHVIRLRKFAIASVYLYVIFLVCYLPNTCVLLAIASNGPSTSLRHLQLFTMTLVFLNSTLNPLIYCWKMKNIRHTVVDMLRHTFSSFSRPTEES</sequence>
<accession>A0ABN8MAE8</accession>
<feature type="transmembrane region" description="Helical" evidence="11">
    <location>
        <begin position="12"/>
        <end position="28"/>
    </location>
</feature>
<comment type="caution">
    <text evidence="13">The sequence shown here is derived from an EMBL/GenBank/DDBJ whole genome shotgun (WGS) entry which is preliminary data.</text>
</comment>
<keyword evidence="7 10" id="KW-0675">Receptor</keyword>
<dbReference type="EMBL" id="CALNXI010000344">
    <property type="protein sequence ID" value="CAH3025281.1"/>
    <property type="molecule type" value="Genomic_DNA"/>
</dbReference>
<dbReference type="InterPro" id="IPR000276">
    <property type="entry name" value="GPCR_Rhodpsn"/>
</dbReference>
<feature type="transmembrane region" description="Helical" evidence="11">
    <location>
        <begin position="126"/>
        <end position="146"/>
    </location>
</feature>
<evidence type="ECO:0000259" key="12">
    <source>
        <dbReference type="PROSITE" id="PS50262"/>
    </source>
</evidence>
<evidence type="ECO:0000256" key="7">
    <source>
        <dbReference type="ARBA" id="ARBA00023170"/>
    </source>
</evidence>
<feature type="transmembrane region" description="Helical" evidence="11">
    <location>
        <begin position="152"/>
        <end position="172"/>
    </location>
</feature>
<feature type="transmembrane region" description="Helical" evidence="11">
    <location>
        <begin position="245"/>
        <end position="266"/>
    </location>
</feature>
<comment type="subcellular location">
    <subcellularLocation>
        <location evidence="1">Cell membrane</location>
        <topology evidence="1">Multi-pass membrane protein</topology>
    </subcellularLocation>
</comment>
<feature type="transmembrane region" description="Helical" evidence="11">
    <location>
        <begin position="213"/>
        <end position="233"/>
    </location>
</feature>
<dbReference type="Proteomes" id="UP001159427">
    <property type="component" value="Unassembled WGS sequence"/>
</dbReference>
<dbReference type="Pfam" id="PF00001">
    <property type="entry name" value="7tm_1"/>
    <property type="match status" value="1"/>
</dbReference>
<keyword evidence="3 10" id="KW-0812">Transmembrane</keyword>
<dbReference type="PROSITE" id="PS00237">
    <property type="entry name" value="G_PROTEIN_RECEP_F1_1"/>
    <property type="match status" value="1"/>
</dbReference>
<comment type="similarity">
    <text evidence="10">Belongs to the G-protein coupled receptor 1 family.</text>
</comment>
<dbReference type="CDD" id="cd00637">
    <property type="entry name" value="7tm_classA_rhodopsin-like"/>
    <property type="match status" value="1"/>
</dbReference>
<evidence type="ECO:0000313" key="14">
    <source>
        <dbReference type="Proteomes" id="UP001159427"/>
    </source>
</evidence>
<evidence type="ECO:0000313" key="13">
    <source>
        <dbReference type="EMBL" id="CAH3025281.1"/>
    </source>
</evidence>
<keyword evidence="14" id="KW-1185">Reference proteome</keyword>
<evidence type="ECO:0000256" key="5">
    <source>
        <dbReference type="ARBA" id="ARBA00023040"/>
    </source>
</evidence>
<evidence type="ECO:0000256" key="9">
    <source>
        <dbReference type="ARBA" id="ARBA00023224"/>
    </source>
</evidence>
<keyword evidence="4 11" id="KW-1133">Transmembrane helix</keyword>
<feature type="domain" description="G-protein coupled receptors family 1 profile" evidence="12">
    <location>
        <begin position="20"/>
        <end position="264"/>
    </location>
</feature>
<dbReference type="PRINTS" id="PR00237">
    <property type="entry name" value="GPCRRHODOPSN"/>
</dbReference>
<evidence type="ECO:0000256" key="8">
    <source>
        <dbReference type="ARBA" id="ARBA00023180"/>
    </source>
</evidence>
<dbReference type="PANTHER" id="PTHR24246:SF27">
    <property type="entry name" value="ADENOSINE RECEPTOR, ISOFORM A"/>
    <property type="match status" value="1"/>
</dbReference>
<evidence type="ECO:0000256" key="4">
    <source>
        <dbReference type="ARBA" id="ARBA00022989"/>
    </source>
</evidence>
<keyword evidence="9 10" id="KW-0807">Transducer</keyword>
<evidence type="ECO:0000256" key="10">
    <source>
        <dbReference type="RuleBase" id="RU000688"/>
    </source>
</evidence>
<evidence type="ECO:0000256" key="1">
    <source>
        <dbReference type="ARBA" id="ARBA00004651"/>
    </source>
</evidence>
<dbReference type="SUPFAM" id="SSF81321">
    <property type="entry name" value="Family A G protein-coupled receptor-like"/>
    <property type="match status" value="1"/>
</dbReference>
<dbReference type="PANTHER" id="PTHR24246">
    <property type="entry name" value="OLFACTORY RECEPTOR AND ADENOSINE RECEPTOR"/>
    <property type="match status" value="1"/>
</dbReference>
<keyword evidence="6 11" id="KW-0472">Membrane</keyword>
<organism evidence="13 14">
    <name type="scientific">Porites evermanni</name>
    <dbReference type="NCBI Taxonomy" id="104178"/>
    <lineage>
        <taxon>Eukaryota</taxon>
        <taxon>Metazoa</taxon>
        <taxon>Cnidaria</taxon>
        <taxon>Anthozoa</taxon>
        <taxon>Hexacorallia</taxon>
        <taxon>Scleractinia</taxon>
        <taxon>Fungiina</taxon>
        <taxon>Poritidae</taxon>
        <taxon>Porites</taxon>
    </lineage>
</organism>
<dbReference type="Gene3D" id="1.20.1070.10">
    <property type="entry name" value="Rhodopsin 7-helix transmembrane proteins"/>
    <property type="match status" value="1"/>
</dbReference>
<evidence type="ECO:0000256" key="2">
    <source>
        <dbReference type="ARBA" id="ARBA00022475"/>
    </source>
</evidence>
<proteinExistence type="inferred from homology"/>
<evidence type="ECO:0000256" key="3">
    <source>
        <dbReference type="ARBA" id="ARBA00022692"/>
    </source>
</evidence>
<protein>
    <recommendedName>
        <fullName evidence="12">G-protein coupled receptors family 1 profile domain-containing protein</fullName>
    </recommendedName>
</protein>
<feature type="transmembrane region" description="Helical" evidence="11">
    <location>
        <begin position="86"/>
        <end position="105"/>
    </location>
</feature>
<dbReference type="InterPro" id="IPR017452">
    <property type="entry name" value="GPCR_Rhodpsn_7TM"/>
</dbReference>
<evidence type="ECO:0000256" key="6">
    <source>
        <dbReference type="ARBA" id="ARBA00023136"/>
    </source>
</evidence>
<keyword evidence="2" id="KW-1003">Cell membrane</keyword>
<dbReference type="PROSITE" id="PS50262">
    <property type="entry name" value="G_PROTEIN_RECEP_F1_2"/>
    <property type="match status" value="1"/>
</dbReference>
<gene>
    <name evidence="13" type="ORF">PEVE_00025537</name>
</gene>
<reference evidence="13 14" key="1">
    <citation type="submission" date="2022-05" db="EMBL/GenBank/DDBJ databases">
        <authorList>
            <consortium name="Genoscope - CEA"/>
            <person name="William W."/>
        </authorList>
    </citation>
    <scope>NUCLEOTIDE SEQUENCE [LARGE SCALE GENOMIC DNA]</scope>
</reference>
<keyword evidence="5 10" id="KW-0297">G-protein coupled receptor</keyword>